<keyword evidence="1" id="KW-0812">Transmembrane</keyword>
<reference evidence="2 3" key="1">
    <citation type="submission" date="2023-01" db="EMBL/GenBank/DDBJ databases">
        <title>Novel species of the genus Asticcacaulis isolated from rivers.</title>
        <authorList>
            <person name="Lu H."/>
        </authorList>
    </citation>
    <scope>NUCLEOTIDE SEQUENCE [LARGE SCALE GENOMIC DNA]</scope>
    <source>
        <strain evidence="2 3">BYS171W</strain>
    </source>
</reference>
<gene>
    <name evidence="2" type="ORF">PQU92_17955</name>
</gene>
<organism evidence="2 3">
    <name type="scientific">Asticcacaulis aquaticus</name>
    <dbReference type="NCBI Taxonomy" id="2984212"/>
    <lineage>
        <taxon>Bacteria</taxon>
        <taxon>Pseudomonadati</taxon>
        <taxon>Pseudomonadota</taxon>
        <taxon>Alphaproteobacteria</taxon>
        <taxon>Caulobacterales</taxon>
        <taxon>Caulobacteraceae</taxon>
        <taxon>Asticcacaulis</taxon>
    </lineage>
</organism>
<evidence type="ECO:0000256" key="1">
    <source>
        <dbReference type="SAM" id="Phobius"/>
    </source>
</evidence>
<evidence type="ECO:0000313" key="3">
    <source>
        <dbReference type="Proteomes" id="UP001214854"/>
    </source>
</evidence>
<dbReference type="Proteomes" id="UP001214854">
    <property type="component" value="Unassembled WGS sequence"/>
</dbReference>
<evidence type="ECO:0000313" key="2">
    <source>
        <dbReference type="EMBL" id="MDC7685172.1"/>
    </source>
</evidence>
<keyword evidence="1" id="KW-1133">Transmembrane helix</keyword>
<dbReference type="RefSeq" id="WP_272749677.1">
    <property type="nucleotide sequence ID" value="NZ_JAQQKX010000022.1"/>
</dbReference>
<dbReference type="EMBL" id="JAQQKX010000022">
    <property type="protein sequence ID" value="MDC7685172.1"/>
    <property type="molecule type" value="Genomic_DNA"/>
</dbReference>
<keyword evidence="1" id="KW-0472">Membrane</keyword>
<proteinExistence type="predicted"/>
<comment type="caution">
    <text evidence="2">The sequence shown here is derived from an EMBL/GenBank/DDBJ whole genome shotgun (WGS) entry which is preliminary data.</text>
</comment>
<name>A0ABT5HYM1_9CAUL</name>
<keyword evidence="3" id="KW-1185">Reference proteome</keyword>
<sequence length="67" mass="6975">MAQHDTTETSTSIQSRVFWLTLSLLIAALFFYAASTTTGEAYAQGMGEGAASASDWSGSASSEDASM</sequence>
<protein>
    <submittedName>
        <fullName evidence="2">Uncharacterized protein</fullName>
    </submittedName>
</protein>
<accession>A0ABT5HYM1</accession>
<feature type="transmembrane region" description="Helical" evidence="1">
    <location>
        <begin position="17"/>
        <end position="34"/>
    </location>
</feature>